<evidence type="ECO:0000256" key="4">
    <source>
        <dbReference type="ARBA" id="ARBA00035204"/>
    </source>
</evidence>
<dbReference type="GO" id="GO:1990904">
    <property type="term" value="C:ribonucleoprotein complex"/>
    <property type="evidence" value="ECO:0007669"/>
    <property type="project" value="UniProtKB-KW"/>
</dbReference>
<dbReference type="HAMAP" id="MF_00374">
    <property type="entry name" value="Ribosomal_uL29"/>
    <property type="match status" value="1"/>
</dbReference>
<sequence>MKKISLEFKGKTTGDLEKEAQKLREEIAKLKLEIKVNPPKDTNSLFKKRKRLAVVLTLIGERKMTERLKVK</sequence>
<evidence type="ECO:0000256" key="2">
    <source>
        <dbReference type="ARBA" id="ARBA00022980"/>
    </source>
</evidence>
<dbReference type="NCBIfam" id="TIGR00012">
    <property type="entry name" value="L29"/>
    <property type="match status" value="1"/>
</dbReference>
<dbReference type="GO" id="GO:0006412">
    <property type="term" value="P:translation"/>
    <property type="evidence" value="ECO:0007669"/>
    <property type="project" value="UniProtKB-UniRule"/>
</dbReference>
<evidence type="ECO:0000313" key="6">
    <source>
        <dbReference type="EMBL" id="OGK40807.1"/>
    </source>
</evidence>
<gene>
    <name evidence="5" type="primary">rpmC</name>
    <name evidence="6" type="ORF">A2954_05730</name>
</gene>
<dbReference type="EMBL" id="MGAG01000018">
    <property type="protein sequence ID" value="OGK40807.1"/>
    <property type="molecule type" value="Genomic_DNA"/>
</dbReference>
<keyword evidence="3 5" id="KW-0687">Ribonucleoprotein</keyword>
<dbReference type="InterPro" id="IPR036049">
    <property type="entry name" value="Ribosomal_uL29_sf"/>
</dbReference>
<evidence type="ECO:0000313" key="7">
    <source>
        <dbReference type="Proteomes" id="UP000177698"/>
    </source>
</evidence>
<dbReference type="Proteomes" id="UP000177698">
    <property type="component" value="Unassembled WGS sequence"/>
</dbReference>
<keyword evidence="2 5" id="KW-0689">Ribosomal protein</keyword>
<comment type="similarity">
    <text evidence="1 5">Belongs to the universal ribosomal protein uL29 family.</text>
</comment>
<dbReference type="GO" id="GO:0003735">
    <property type="term" value="F:structural constituent of ribosome"/>
    <property type="evidence" value="ECO:0007669"/>
    <property type="project" value="InterPro"/>
</dbReference>
<organism evidence="6 7">
    <name type="scientific">Candidatus Roizmanbacteria bacterium RIFCSPLOWO2_01_FULL_37_12</name>
    <dbReference type="NCBI Taxonomy" id="1802056"/>
    <lineage>
        <taxon>Bacteria</taxon>
        <taxon>Candidatus Roizmaniibacteriota</taxon>
    </lineage>
</organism>
<evidence type="ECO:0000256" key="1">
    <source>
        <dbReference type="ARBA" id="ARBA00009254"/>
    </source>
</evidence>
<dbReference type="STRING" id="1802056.A2954_05730"/>
<protein>
    <recommendedName>
        <fullName evidence="4 5">Large ribosomal subunit protein uL29</fullName>
    </recommendedName>
</protein>
<dbReference type="AlphaFoldDB" id="A0A1F7IBS2"/>
<name>A0A1F7IBS2_9BACT</name>
<dbReference type="SUPFAM" id="SSF46561">
    <property type="entry name" value="Ribosomal protein L29 (L29p)"/>
    <property type="match status" value="1"/>
</dbReference>
<accession>A0A1F7IBS2</accession>
<comment type="caution">
    <text evidence="6">The sequence shown here is derived from an EMBL/GenBank/DDBJ whole genome shotgun (WGS) entry which is preliminary data.</text>
</comment>
<dbReference type="Gene3D" id="1.10.287.310">
    <property type="match status" value="1"/>
</dbReference>
<dbReference type="InterPro" id="IPR001854">
    <property type="entry name" value="Ribosomal_uL29"/>
</dbReference>
<evidence type="ECO:0000256" key="5">
    <source>
        <dbReference type="HAMAP-Rule" id="MF_00374"/>
    </source>
</evidence>
<dbReference type="Pfam" id="PF00831">
    <property type="entry name" value="Ribosomal_L29"/>
    <property type="match status" value="1"/>
</dbReference>
<evidence type="ECO:0000256" key="3">
    <source>
        <dbReference type="ARBA" id="ARBA00023274"/>
    </source>
</evidence>
<reference evidence="6 7" key="1">
    <citation type="journal article" date="2016" name="Nat. Commun.">
        <title>Thousands of microbial genomes shed light on interconnected biogeochemical processes in an aquifer system.</title>
        <authorList>
            <person name="Anantharaman K."/>
            <person name="Brown C.T."/>
            <person name="Hug L.A."/>
            <person name="Sharon I."/>
            <person name="Castelle C.J."/>
            <person name="Probst A.J."/>
            <person name="Thomas B.C."/>
            <person name="Singh A."/>
            <person name="Wilkins M.J."/>
            <person name="Karaoz U."/>
            <person name="Brodie E.L."/>
            <person name="Williams K.H."/>
            <person name="Hubbard S.S."/>
            <person name="Banfield J.F."/>
        </authorList>
    </citation>
    <scope>NUCLEOTIDE SEQUENCE [LARGE SCALE GENOMIC DNA]</scope>
</reference>
<proteinExistence type="inferred from homology"/>
<dbReference type="GO" id="GO:0005840">
    <property type="term" value="C:ribosome"/>
    <property type="evidence" value="ECO:0007669"/>
    <property type="project" value="UniProtKB-KW"/>
</dbReference>